<organism evidence="2 3">
    <name type="scientific">Halorhodospira halochloris</name>
    <name type="common">Ectothiorhodospira halochloris</name>
    <dbReference type="NCBI Taxonomy" id="1052"/>
    <lineage>
        <taxon>Bacteria</taxon>
        <taxon>Pseudomonadati</taxon>
        <taxon>Pseudomonadota</taxon>
        <taxon>Gammaproteobacteria</taxon>
        <taxon>Chromatiales</taxon>
        <taxon>Ectothiorhodospiraceae</taxon>
        <taxon>Halorhodospira</taxon>
    </lineage>
</organism>
<name>A0A110B6X8_HALHR</name>
<protein>
    <submittedName>
        <fullName evidence="2">Uncharacterized protein</fullName>
    </submittedName>
</protein>
<keyword evidence="3" id="KW-1185">Reference proteome</keyword>
<dbReference type="EMBL" id="AP017372">
    <property type="protein sequence ID" value="BAU57223.1"/>
    <property type="molecule type" value="Genomic_DNA"/>
</dbReference>
<dbReference type="KEGG" id="hhk:HH1059_05390"/>
<dbReference type="RefSeq" id="WP_096407986.1">
    <property type="nucleotide sequence ID" value="NZ_AP017372.2"/>
</dbReference>
<evidence type="ECO:0000256" key="1">
    <source>
        <dbReference type="SAM" id="MobiDB-lite"/>
    </source>
</evidence>
<evidence type="ECO:0000313" key="3">
    <source>
        <dbReference type="Proteomes" id="UP000218890"/>
    </source>
</evidence>
<evidence type="ECO:0000313" key="2">
    <source>
        <dbReference type="EMBL" id="BAU57223.1"/>
    </source>
</evidence>
<feature type="region of interest" description="Disordered" evidence="1">
    <location>
        <begin position="1"/>
        <end position="98"/>
    </location>
</feature>
<accession>A0A110B6X8</accession>
<proteinExistence type="predicted"/>
<feature type="compositionally biased region" description="Gly residues" evidence="1">
    <location>
        <begin position="35"/>
        <end position="50"/>
    </location>
</feature>
<sequence length="98" mass="8951">MDPVGGAAGSAASATGMSQPSTKADDPFAGADTGEVGGSEFGSGAEGGGADAVDLSSVAGGSEVGDDALAEDGGASSYDSDGGLDDMGGGASEIDAMI</sequence>
<dbReference type="AlphaFoldDB" id="A0A110B6X8"/>
<dbReference type="Proteomes" id="UP000218890">
    <property type="component" value="Chromosome"/>
</dbReference>
<feature type="compositionally biased region" description="Low complexity" evidence="1">
    <location>
        <begin position="72"/>
        <end position="81"/>
    </location>
</feature>
<gene>
    <name evidence="2" type="ORF">HH1059_05390</name>
</gene>
<reference evidence="2" key="1">
    <citation type="submission" date="2016-02" db="EMBL/GenBank/DDBJ databases">
        <title>Halorhodospira halochloris DSM-1059 complete genome, version 2.</title>
        <authorList>
            <person name="Tsukatani Y."/>
        </authorList>
    </citation>
    <scope>NUCLEOTIDE SEQUENCE</scope>
    <source>
        <strain evidence="2">DSM 1059</strain>
    </source>
</reference>